<feature type="region of interest" description="Disordered" evidence="1">
    <location>
        <begin position="120"/>
        <end position="143"/>
    </location>
</feature>
<gene>
    <name evidence="3" type="ORF">IV417_15635</name>
</gene>
<accession>A0AAP2CUK5</accession>
<dbReference type="Proteomes" id="UP001315686">
    <property type="component" value="Unassembled WGS sequence"/>
</dbReference>
<organism evidence="3 4">
    <name type="scientific">Harenicola maris</name>
    <dbReference type="NCBI Taxonomy" id="2841044"/>
    <lineage>
        <taxon>Bacteria</taxon>
        <taxon>Pseudomonadati</taxon>
        <taxon>Pseudomonadota</taxon>
        <taxon>Alphaproteobacteria</taxon>
        <taxon>Rhodobacterales</taxon>
        <taxon>Paracoccaceae</taxon>
        <taxon>Harenicola</taxon>
    </lineage>
</organism>
<feature type="signal peptide" evidence="2">
    <location>
        <begin position="1"/>
        <end position="28"/>
    </location>
</feature>
<feature type="chain" id="PRO_5042819549" evidence="2">
    <location>
        <begin position="29"/>
        <end position="143"/>
    </location>
</feature>
<comment type="caution">
    <text evidence="3">The sequence shown here is derived from an EMBL/GenBank/DDBJ whole genome shotgun (WGS) entry which is preliminary data.</text>
</comment>
<keyword evidence="4" id="KW-1185">Reference proteome</keyword>
<evidence type="ECO:0000256" key="1">
    <source>
        <dbReference type="SAM" id="MobiDB-lite"/>
    </source>
</evidence>
<sequence length="143" mass="15722">MLRTIFSGFSKGSALGLALILCGPPAAADGPKFIRVAPAEPAPAQPQGISIWDLIFGTGPTLEAQETLQAQHHPLSHHRYMQYDTRQIARRSGRTVFVDRGRGSTLYSPWPYNGTVYRSSPRHTVNKSVSRSRVSSKISGRFD</sequence>
<dbReference type="RefSeq" id="WP_327795037.1">
    <property type="nucleotide sequence ID" value="NZ_JADQAZ010000003.1"/>
</dbReference>
<evidence type="ECO:0000256" key="2">
    <source>
        <dbReference type="SAM" id="SignalP"/>
    </source>
</evidence>
<dbReference type="AlphaFoldDB" id="A0AAP2CUK5"/>
<evidence type="ECO:0000313" key="4">
    <source>
        <dbReference type="Proteomes" id="UP001315686"/>
    </source>
</evidence>
<protein>
    <submittedName>
        <fullName evidence="3">Uncharacterized protein</fullName>
    </submittedName>
</protein>
<feature type="compositionally biased region" description="Low complexity" evidence="1">
    <location>
        <begin position="127"/>
        <end position="137"/>
    </location>
</feature>
<dbReference type="EMBL" id="JADQAZ010000003">
    <property type="protein sequence ID" value="MBT0958821.1"/>
    <property type="molecule type" value="Genomic_DNA"/>
</dbReference>
<reference evidence="3 4" key="1">
    <citation type="journal article" date="2021" name="Arch. Microbiol.">
        <title>Harenicola maris gen. nov., sp. nov. isolated from the Sea of Japan shallow sediments.</title>
        <authorList>
            <person name="Romanenko L.A."/>
            <person name="Kurilenko V.V."/>
            <person name="Chernysheva N.Y."/>
            <person name="Tekutyeva L.A."/>
            <person name="Velansky P.V."/>
            <person name="Svetashev V.I."/>
            <person name="Isaeva M.P."/>
        </authorList>
    </citation>
    <scope>NUCLEOTIDE SEQUENCE [LARGE SCALE GENOMIC DNA]</scope>
    <source>
        <strain evidence="3 4">KMM 3653</strain>
    </source>
</reference>
<keyword evidence="2" id="KW-0732">Signal</keyword>
<name>A0AAP2CUK5_9RHOB</name>
<proteinExistence type="predicted"/>
<evidence type="ECO:0000313" key="3">
    <source>
        <dbReference type="EMBL" id="MBT0958821.1"/>
    </source>
</evidence>